<keyword evidence="3" id="KW-0201">Cytochrome c-type biogenesis</keyword>
<keyword evidence="4 7" id="KW-1133">Transmembrane helix</keyword>
<dbReference type="EMBL" id="WBKB01000001">
    <property type="protein sequence ID" value="KAB1644967.1"/>
    <property type="molecule type" value="Genomic_DNA"/>
</dbReference>
<dbReference type="Proteomes" id="UP000433493">
    <property type="component" value="Unassembled WGS sequence"/>
</dbReference>
<name>A0A7J5BFC0_9MICO</name>
<evidence type="ECO:0000313" key="9">
    <source>
        <dbReference type="EMBL" id="KAB1644967.1"/>
    </source>
</evidence>
<dbReference type="PANTHER" id="PTHR31566">
    <property type="entry name" value="CYTOCHROME C BIOGENESIS PROTEIN CCS1, CHLOROPLASTIC"/>
    <property type="match status" value="1"/>
</dbReference>
<dbReference type="OrthoDB" id="3949537at2"/>
<protein>
    <submittedName>
        <fullName evidence="9">Cytochrome c biogenesis protein ResB</fullName>
    </submittedName>
</protein>
<dbReference type="InterPro" id="IPR023494">
    <property type="entry name" value="Cyt_c_bgen_Ccs1/CcsB/ResB"/>
</dbReference>
<dbReference type="Pfam" id="PF05140">
    <property type="entry name" value="ResB"/>
    <property type="match status" value="1"/>
</dbReference>
<organism evidence="9 10">
    <name type="scientific">Gulosibacter chungangensis</name>
    <dbReference type="NCBI Taxonomy" id="979746"/>
    <lineage>
        <taxon>Bacteria</taxon>
        <taxon>Bacillati</taxon>
        <taxon>Actinomycetota</taxon>
        <taxon>Actinomycetes</taxon>
        <taxon>Micrococcales</taxon>
        <taxon>Microbacteriaceae</taxon>
        <taxon>Gulosibacter</taxon>
    </lineage>
</organism>
<comment type="caution">
    <text evidence="9">The sequence shown here is derived from an EMBL/GenBank/DDBJ whole genome shotgun (WGS) entry which is preliminary data.</text>
</comment>
<feature type="compositionally biased region" description="Basic residues" evidence="6">
    <location>
        <begin position="23"/>
        <end position="33"/>
    </location>
</feature>
<dbReference type="GO" id="GO:0016020">
    <property type="term" value="C:membrane"/>
    <property type="evidence" value="ECO:0007669"/>
    <property type="project" value="UniProtKB-SubCell"/>
</dbReference>
<evidence type="ECO:0000259" key="8">
    <source>
        <dbReference type="Pfam" id="PF05140"/>
    </source>
</evidence>
<keyword evidence="2 7" id="KW-0812">Transmembrane</keyword>
<sequence>MSRPSDHIDAGKPGFEDRDNRPKPKKPGAKKKTNPVVTALRGLWAWLTSMRTAIILLLMLALAAVPGSLFPQRSSDPNGVTIYFNENPDLAPTLDDWGLFDVYSTWWFSSIYILLFISLVGCILPRTAHHLKALRSKPPRTPARLSRLDAYAKLQLDDKWVGREGEIIDSARETLRKSRYRTEIYDGGKRGGLSVSAERGYLRETGNLIFHIAMLGVILSVGFLSGFNWHGQRVLVEGQTFVNGLVSYSSFNPGRFFTPDQLPPYSMQLTDLDVTYETENPNAIGIPLDYSAHVTVQHPGDEPFDKTVRVNDPLRLDGTDTYLLANGYAPTVTVRDAEGNEVFRDSVAFIPQDNYLTSTGVVKVPDGLDEQVGFLGFFYPTAVQLESGALTSGHQDLQNPVLSFNVYVGDLGLDTGMPVSVYSLDTTDLTQIAGGDTDNDALILAPGDTLELPNGLGTISLDKDIPRYASFDVHRDYTRVPVATFVFLAIAGLVVSLLVPRRRVWIKVTKQEDGLLLEFAGLARGEDPQLARAVNELVDTQTQKLVSLRATPASAGDAGNGKSGQ</sequence>
<gene>
    <name evidence="9" type="ORF">F8O05_01505</name>
</gene>
<evidence type="ECO:0000256" key="5">
    <source>
        <dbReference type="ARBA" id="ARBA00023136"/>
    </source>
</evidence>
<evidence type="ECO:0000256" key="7">
    <source>
        <dbReference type="SAM" id="Phobius"/>
    </source>
</evidence>
<evidence type="ECO:0000313" key="10">
    <source>
        <dbReference type="Proteomes" id="UP000433493"/>
    </source>
</evidence>
<dbReference type="PANTHER" id="PTHR31566:SF0">
    <property type="entry name" value="CYTOCHROME C BIOGENESIS PROTEIN CCS1, CHLOROPLASTIC"/>
    <property type="match status" value="1"/>
</dbReference>
<feature type="transmembrane region" description="Helical" evidence="7">
    <location>
        <begin position="480"/>
        <end position="500"/>
    </location>
</feature>
<feature type="compositionally biased region" description="Basic and acidic residues" evidence="6">
    <location>
        <begin position="1"/>
        <end position="22"/>
    </location>
</feature>
<keyword evidence="10" id="KW-1185">Reference proteome</keyword>
<dbReference type="InterPro" id="IPR007816">
    <property type="entry name" value="ResB-like_domain"/>
</dbReference>
<dbReference type="GO" id="GO:0017004">
    <property type="term" value="P:cytochrome complex assembly"/>
    <property type="evidence" value="ECO:0007669"/>
    <property type="project" value="UniProtKB-KW"/>
</dbReference>
<feature type="domain" description="ResB-like" evidence="8">
    <location>
        <begin position="50"/>
        <end position="534"/>
    </location>
</feature>
<keyword evidence="5 7" id="KW-0472">Membrane</keyword>
<dbReference type="RefSeq" id="WP_158050979.1">
    <property type="nucleotide sequence ID" value="NZ_WBKB01000001.1"/>
</dbReference>
<evidence type="ECO:0000256" key="6">
    <source>
        <dbReference type="SAM" id="MobiDB-lite"/>
    </source>
</evidence>
<feature type="transmembrane region" description="Helical" evidence="7">
    <location>
        <begin position="208"/>
        <end position="229"/>
    </location>
</feature>
<dbReference type="AlphaFoldDB" id="A0A7J5BFC0"/>
<feature type="transmembrane region" description="Helical" evidence="7">
    <location>
        <begin position="43"/>
        <end position="65"/>
    </location>
</feature>
<evidence type="ECO:0000256" key="1">
    <source>
        <dbReference type="ARBA" id="ARBA00004141"/>
    </source>
</evidence>
<evidence type="ECO:0000256" key="3">
    <source>
        <dbReference type="ARBA" id="ARBA00022748"/>
    </source>
</evidence>
<evidence type="ECO:0000256" key="2">
    <source>
        <dbReference type="ARBA" id="ARBA00022692"/>
    </source>
</evidence>
<feature type="region of interest" description="Disordered" evidence="6">
    <location>
        <begin position="1"/>
        <end position="33"/>
    </location>
</feature>
<reference evidence="9 10" key="1">
    <citation type="submission" date="2019-09" db="EMBL/GenBank/DDBJ databases">
        <title>Phylogeny of genus Pseudoclavibacter and closely related genus.</title>
        <authorList>
            <person name="Li Y."/>
        </authorList>
    </citation>
    <scope>NUCLEOTIDE SEQUENCE [LARGE SCALE GENOMIC DNA]</scope>
    <source>
        <strain evidence="9 10">KCTC 13959</strain>
    </source>
</reference>
<proteinExistence type="predicted"/>
<feature type="transmembrane region" description="Helical" evidence="7">
    <location>
        <begin position="106"/>
        <end position="125"/>
    </location>
</feature>
<comment type="subcellular location">
    <subcellularLocation>
        <location evidence="1">Membrane</location>
        <topology evidence="1">Multi-pass membrane protein</topology>
    </subcellularLocation>
</comment>
<evidence type="ECO:0000256" key="4">
    <source>
        <dbReference type="ARBA" id="ARBA00022989"/>
    </source>
</evidence>
<accession>A0A7J5BFC0</accession>